<dbReference type="Gene3D" id="2.60.40.1120">
    <property type="entry name" value="Carboxypeptidase-like, regulatory domain"/>
    <property type="match status" value="1"/>
</dbReference>
<dbReference type="KEGG" id="mcos:GM418_21880"/>
<organism evidence="13 14">
    <name type="scientific">Maribellus comscasis</name>
    <dbReference type="NCBI Taxonomy" id="2681766"/>
    <lineage>
        <taxon>Bacteria</taxon>
        <taxon>Pseudomonadati</taxon>
        <taxon>Bacteroidota</taxon>
        <taxon>Bacteroidia</taxon>
        <taxon>Marinilabiliales</taxon>
        <taxon>Prolixibacteraceae</taxon>
        <taxon>Maribellus</taxon>
    </lineage>
</organism>
<evidence type="ECO:0000313" key="14">
    <source>
        <dbReference type="Proteomes" id="UP000428260"/>
    </source>
</evidence>
<dbReference type="NCBIfam" id="TIGR04057">
    <property type="entry name" value="SusC_RagA_signa"/>
    <property type="match status" value="1"/>
</dbReference>
<evidence type="ECO:0000259" key="12">
    <source>
        <dbReference type="SMART" id="SM00965"/>
    </source>
</evidence>
<keyword evidence="5 10" id="KW-0812">Transmembrane</keyword>
<dbReference type="PROSITE" id="PS52016">
    <property type="entry name" value="TONB_DEPENDENT_REC_3"/>
    <property type="match status" value="1"/>
</dbReference>
<evidence type="ECO:0000256" key="6">
    <source>
        <dbReference type="ARBA" id="ARBA00023004"/>
    </source>
</evidence>
<accession>A0A6I6K845</accession>
<dbReference type="GO" id="GO:0006826">
    <property type="term" value="P:iron ion transport"/>
    <property type="evidence" value="ECO:0007669"/>
    <property type="project" value="UniProtKB-KW"/>
</dbReference>
<evidence type="ECO:0000256" key="7">
    <source>
        <dbReference type="ARBA" id="ARBA00023077"/>
    </source>
</evidence>
<keyword evidence="9 10" id="KW-0998">Cell outer membrane</keyword>
<dbReference type="NCBIfam" id="TIGR04056">
    <property type="entry name" value="OMP_RagA_SusC"/>
    <property type="match status" value="1"/>
</dbReference>
<dbReference type="Gene3D" id="2.40.170.20">
    <property type="entry name" value="TonB-dependent receptor, beta-barrel domain"/>
    <property type="match status" value="1"/>
</dbReference>
<keyword evidence="3 10" id="KW-1134">Transmembrane beta strand</keyword>
<evidence type="ECO:0000256" key="4">
    <source>
        <dbReference type="ARBA" id="ARBA00022496"/>
    </source>
</evidence>
<evidence type="ECO:0000256" key="9">
    <source>
        <dbReference type="ARBA" id="ARBA00023237"/>
    </source>
</evidence>
<evidence type="ECO:0000256" key="11">
    <source>
        <dbReference type="RuleBase" id="RU003357"/>
    </source>
</evidence>
<protein>
    <submittedName>
        <fullName evidence="13">SusC/RagA family TonB-linked outer membrane protein</fullName>
    </submittedName>
</protein>
<evidence type="ECO:0000256" key="1">
    <source>
        <dbReference type="ARBA" id="ARBA00004571"/>
    </source>
</evidence>
<dbReference type="InterPro" id="IPR012910">
    <property type="entry name" value="Plug_dom"/>
</dbReference>
<evidence type="ECO:0000313" key="13">
    <source>
        <dbReference type="EMBL" id="QGY46214.1"/>
    </source>
</evidence>
<dbReference type="InterPro" id="IPR008969">
    <property type="entry name" value="CarboxyPept-like_regulatory"/>
</dbReference>
<comment type="subcellular location">
    <subcellularLocation>
        <location evidence="1 10">Cell outer membrane</location>
        <topology evidence="1 10">Multi-pass membrane protein</topology>
    </subcellularLocation>
</comment>
<evidence type="ECO:0000256" key="8">
    <source>
        <dbReference type="ARBA" id="ARBA00023136"/>
    </source>
</evidence>
<keyword evidence="8 10" id="KW-0472">Membrane</keyword>
<dbReference type="Pfam" id="PF13715">
    <property type="entry name" value="CarbopepD_reg_2"/>
    <property type="match status" value="1"/>
</dbReference>
<dbReference type="RefSeq" id="WP_158869351.1">
    <property type="nucleotide sequence ID" value="NZ_CP046401.1"/>
</dbReference>
<keyword evidence="6" id="KW-0408">Iron</keyword>
<dbReference type="InterPro" id="IPR023997">
    <property type="entry name" value="TonB-dep_OMP_SusC/RagA_CS"/>
</dbReference>
<dbReference type="InterPro" id="IPR011662">
    <property type="entry name" value="Secretin/TonB_short_N"/>
</dbReference>
<dbReference type="EMBL" id="CP046401">
    <property type="protein sequence ID" value="QGY46214.1"/>
    <property type="molecule type" value="Genomic_DNA"/>
</dbReference>
<comment type="similarity">
    <text evidence="10 11">Belongs to the TonB-dependent receptor family.</text>
</comment>
<sequence>MKKNYEKKRTNRIPSSVLKLVLTMKLTLILICGFGLFSSLAENTYAQATKLSLNLKDASIKDVLLYIEDHSEFSFMYDNNEVDVNRKVNIKVKDETIGSIINQLFTNEPITTQTVGKHIIIIPQNRPAEKFANQQQQQKTVSGKITDSSGVPLPGVTVVVKGTTNGTVSDAGGNYSLSNISDDAILQFSFVGMRSKEMAVSGKSSIDIIMEEDAIGIEEVVAIGYGTMKKSDLTGAVASVSEEVLQSRPVSSFEDAIKGRTSGVQIRQTGGDLAGDFTISIRGIGSVTGSNNPLIVVDGVPLFSSSFSTINPKDIQSIDILKDASATAIYGARAANGVLIITTKKGQKGKTRLTFDADFGIEEITKNYDVMNTEQQRQLFLAAFTNSSRSTDVYDDPDNEIWQIDTDWQKLGTRTAFRQNYNLGFSGGTEKTDYSGSLSYLDREGTLLNTDLQSWSLRINVNSEINDWLKLSTNLTGSHQKQNVAQNDSWGSNGFRSFVYQHSYTEAYDENGELTAVNSTAAPYFGANENPLINLLLPTRERDLSRILGNAKLDITLKKGLILSGNFGSDILSGYNYTYLPVYSIGRYSRTEGSVTVGSYQQINWVGDLTLDYQTKIDNHEIKALAGFSAQQYIAKSSSTTGTGTIDNSLNQLSNQTDFSASSSDVTAGLLSTFVRLNYNFANKYLVTGTVRRDGSSKFGSDNRYGIFPSASFAWRISEESFFQSNKLIDDLKLRTSYGLTGNQNIGDFAFISKSESANYIFGNDTSVGNAASNIGTSDLKWEATVQFDAGIDISLFNGRIYSSLDYYNKKSKDLLVSVPLPMTSGVSEDLTVNLGSLKNSGFEFSINTKNIAQRQFSWTTNFNISYNKNKVLDIGTNSLGEPLEIQGTSISLSSQSPNLTRAGHVVGGFYMYQYIGNWQLGEEEEAAAWYSGAVPGDPKYADLNNNGELDEEDKAFVGSPHPKFFGGIDNTFSHKQFSLSFLIEFAGGYKLYNTARNLFSRGVPFVQNFAEVADFWTEDNPTNKNPRPSQGGTTTTLATMVSTRYLEDAAYLKLKNVRLSYDLPPRLLNQKIFSSARVTLTGTNIITLTNYLGLDPEASSQSSLLSAGMDFTPYPPTRLVSLAVQLTF</sequence>
<evidence type="ECO:0000256" key="2">
    <source>
        <dbReference type="ARBA" id="ARBA00022448"/>
    </source>
</evidence>
<keyword evidence="14" id="KW-1185">Reference proteome</keyword>
<gene>
    <name evidence="13" type="ORF">GM418_21880</name>
</gene>
<keyword evidence="2 10" id="KW-0813">Transport</keyword>
<dbReference type="Pfam" id="PF00593">
    <property type="entry name" value="TonB_dep_Rec_b-barrel"/>
    <property type="match status" value="1"/>
</dbReference>
<dbReference type="AlphaFoldDB" id="A0A6I6K845"/>
<name>A0A6I6K845_9BACT</name>
<evidence type="ECO:0000256" key="5">
    <source>
        <dbReference type="ARBA" id="ARBA00022692"/>
    </source>
</evidence>
<dbReference type="InterPro" id="IPR000531">
    <property type="entry name" value="Beta-barrel_TonB"/>
</dbReference>
<keyword evidence="4" id="KW-0410">Iron transport</keyword>
<keyword evidence="4" id="KW-0406">Ion transport</keyword>
<evidence type="ECO:0000256" key="3">
    <source>
        <dbReference type="ARBA" id="ARBA00022452"/>
    </source>
</evidence>
<evidence type="ECO:0000256" key="10">
    <source>
        <dbReference type="PROSITE-ProRule" id="PRU01360"/>
    </source>
</evidence>
<dbReference type="GO" id="GO:0009279">
    <property type="term" value="C:cell outer membrane"/>
    <property type="evidence" value="ECO:0007669"/>
    <property type="project" value="UniProtKB-SubCell"/>
</dbReference>
<dbReference type="InterPro" id="IPR023996">
    <property type="entry name" value="TonB-dep_OMP_SusC/RagA"/>
</dbReference>
<dbReference type="Proteomes" id="UP000428260">
    <property type="component" value="Chromosome"/>
</dbReference>
<keyword evidence="7 11" id="KW-0798">TonB box</keyword>
<dbReference type="SUPFAM" id="SSF56935">
    <property type="entry name" value="Porins"/>
    <property type="match status" value="1"/>
</dbReference>
<dbReference type="SMART" id="SM00965">
    <property type="entry name" value="STN"/>
    <property type="match status" value="1"/>
</dbReference>
<dbReference type="Gene3D" id="2.170.130.10">
    <property type="entry name" value="TonB-dependent receptor, plug domain"/>
    <property type="match status" value="1"/>
</dbReference>
<proteinExistence type="inferred from homology"/>
<dbReference type="InterPro" id="IPR039426">
    <property type="entry name" value="TonB-dep_rcpt-like"/>
</dbReference>
<dbReference type="Pfam" id="PF07715">
    <property type="entry name" value="Plug"/>
    <property type="match status" value="1"/>
</dbReference>
<dbReference type="InterPro" id="IPR037066">
    <property type="entry name" value="Plug_dom_sf"/>
</dbReference>
<dbReference type="SUPFAM" id="SSF49464">
    <property type="entry name" value="Carboxypeptidase regulatory domain-like"/>
    <property type="match status" value="1"/>
</dbReference>
<dbReference type="InterPro" id="IPR036942">
    <property type="entry name" value="Beta-barrel_TonB_sf"/>
</dbReference>
<feature type="domain" description="Secretin/TonB short N-terminal" evidence="12">
    <location>
        <begin position="73"/>
        <end position="124"/>
    </location>
</feature>
<reference evidence="13 14" key="1">
    <citation type="submission" date="2019-11" db="EMBL/GenBank/DDBJ databases">
        <authorList>
            <person name="Zheng R.K."/>
            <person name="Sun C.M."/>
        </authorList>
    </citation>
    <scope>NUCLEOTIDE SEQUENCE [LARGE SCALE GENOMIC DNA]</scope>
    <source>
        <strain evidence="13 14">WC007</strain>
    </source>
</reference>